<accession>A0A1Z5JP42</accession>
<dbReference type="Proteomes" id="UP000198406">
    <property type="component" value="Unassembled WGS sequence"/>
</dbReference>
<dbReference type="AlphaFoldDB" id="A0A1Z5JP42"/>
<dbReference type="GO" id="GO:0005524">
    <property type="term" value="F:ATP binding"/>
    <property type="evidence" value="ECO:0007669"/>
    <property type="project" value="UniProtKB-KW"/>
</dbReference>
<keyword evidence="3 10" id="KW-0436">Ligase</keyword>
<dbReference type="Pfam" id="PF01137">
    <property type="entry name" value="RTC"/>
    <property type="match status" value="1"/>
</dbReference>
<comment type="catalytic activity">
    <reaction evidence="5">
        <text>a 3'-end 3'-phospho-ribonucleotide-RNA + ATP = a 3'-end 2',3'-cyclophospho-ribonucleotide-RNA + AMP + diphosphate</text>
        <dbReference type="Rhea" id="RHEA:23976"/>
        <dbReference type="Rhea" id="RHEA-COMP:10463"/>
        <dbReference type="Rhea" id="RHEA-COMP:10464"/>
        <dbReference type="ChEBI" id="CHEBI:30616"/>
        <dbReference type="ChEBI" id="CHEBI:33019"/>
        <dbReference type="ChEBI" id="CHEBI:83062"/>
        <dbReference type="ChEBI" id="CHEBI:83064"/>
        <dbReference type="ChEBI" id="CHEBI:456215"/>
        <dbReference type="EC" id="6.5.1.4"/>
    </reaction>
</comment>
<dbReference type="NCBIfam" id="TIGR03399">
    <property type="entry name" value="RNA_3prim_cycl"/>
    <property type="match status" value="1"/>
</dbReference>
<evidence type="ECO:0000256" key="5">
    <source>
        <dbReference type="ARBA" id="ARBA00024481"/>
    </source>
</evidence>
<dbReference type="InParanoid" id="A0A1Z5JP42"/>
<dbReference type="EMBL" id="BDSP01000096">
    <property type="protein sequence ID" value="GAX15739.1"/>
    <property type="molecule type" value="Genomic_DNA"/>
</dbReference>
<dbReference type="OrthoDB" id="413993at2759"/>
<comment type="caution">
    <text evidence="10">The sequence shown here is derived from an EMBL/GenBank/DDBJ whole genome shotgun (WGS) entry which is preliminary data.</text>
</comment>
<name>A0A1Z5JP42_FISSO</name>
<protein>
    <recommendedName>
        <fullName evidence="2">RNA 3'-terminal-phosphate cyclase (ATP)</fullName>
        <ecNumber evidence="2">6.5.1.4</ecNumber>
    </recommendedName>
</protein>
<proteinExistence type="inferred from homology"/>
<dbReference type="InterPro" id="IPR037136">
    <property type="entry name" value="RNA3'_phos_cyclase_dom_sf"/>
</dbReference>
<dbReference type="PROSITE" id="PS01287">
    <property type="entry name" value="RTC"/>
    <property type="match status" value="1"/>
</dbReference>
<dbReference type="Gene3D" id="3.30.360.20">
    <property type="entry name" value="RNA 3'-terminal phosphate cyclase, insert domain"/>
    <property type="match status" value="1"/>
</dbReference>
<dbReference type="GO" id="GO:0005634">
    <property type="term" value="C:nucleus"/>
    <property type="evidence" value="ECO:0007669"/>
    <property type="project" value="TreeGrafter"/>
</dbReference>
<evidence type="ECO:0000259" key="9">
    <source>
        <dbReference type="Pfam" id="PF05189"/>
    </source>
</evidence>
<evidence type="ECO:0000256" key="7">
    <source>
        <dbReference type="PIRSR" id="PIRSR005378-2"/>
    </source>
</evidence>
<evidence type="ECO:0000256" key="6">
    <source>
        <dbReference type="PIRSR" id="PIRSR005378-1"/>
    </source>
</evidence>
<dbReference type="EC" id="6.5.1.4" evidence="2"/>
<dbReference type="InterPro" id="IPR020719">
    <property type="entry name" value="RNA3'_term_phos_cycl-like_CS"/>
</dbReference>
<comment type="similarity">
    <text evidence="1">Belongs to the RNA 3'-terminal cyclase family. Type 1 subfamily.</text>
</comment>
<dbReference type="InterPro" id="IPR013792">
    <property type="entry name" value="RNA3'P_cycl/enolpyr_Trfase_a/b"/>
</dbReference>
<evidence type="ECO:0000256" key="3">
    <source>
        <dbReference type="ARBA" id="ARBA00022598"/>
    </source>
</evidence>
<gene>
    <name evidence="10" type="ORF">FisN_3Lh178</name>
</gene>
<dbReference type="PANTHER" id="PTHR11096">
    <property type="entry name" value="RNA 3' TERMINAL PHOSPHATE CYCLASE"/>
    <property type="match status" value="1"/>
</dbReference>
<keyword evidence="11" id="KW-1185">Reference proteome</keyword>
<evidence type="ECO:0000256" key="4">
    <source>
        <dbReference type="ARBA" id="ARBA00022741"/>
    </source>
</evidence>
<feature type="domain" description="RNA 3'-terminal phosphate cyclase" evidence="8">
    <location>
        <begin position="18"/>
        <end position="356"/>
    </location>
</feature>
<dbReference type="InterPro" id="IPR000228">
    <property type="entry name" value="RNA3'_term_phos_cyc"/>
</dbReference>
<feature type="active site" description="Tele-AMP-histidine intermediate" evidence="6">
    <location>
        <position position="338"/>
    </location>
</feature>
<evidence type="ECO:0000259" key="8">
    <source>
        <dbReference type="Pfam" id="PF01137"/>
    </source>
</evidence>
<dbReference type="InterPro" id="IPR017770">
    <property type="entry name" value="RNA3'_term_phos_cyc_type_1"/>
</dbReference>
<dbReference type="InterPro" id="IPR023797">
    <property type="entry name" value="RNA3'_phos_cyclase_dom"/>
</dbReference>
<dbReference type="Pfam" id="PF05189">
    <property type="entry name" value="RTC_insert"/>
    <property type="match status" value="1"/>
</dbReference>
<dbReference type="SUPFAM" id="SSF55205">
    <property type="entry name" value="EPT/RTPC-like"/>
    <property type="match status" value="2"/>
</dbReference>
<evidence type="ECO:0000256" key="2">
    <source>
        <dbReference type="ARBA" id="ARBA00012725"/>
    </source>
</evidence>
<dbReference type="Gene3D" id="3.65.10.20">
    <property type="entry name" value="RNA 3'-terminal phosphate cyclase domain"/>
    <property type="match status" value="1"/>
</dbReference>
<evidence type="ECO:0000256" key="1">
    <source>
        <dbReference type="ARBA" id="ARBA00009206"/>
    </source>
</evidence>
<feature type="binding site" evidence="7">
    <location>
        <position position="116"/>
    </location>
    <ligand>
        <name>ATP</name>
        <dbReference type="ChEBI" id="CHEBI:30616"/>
    </ligand>
</feature>
<sequence length="398" mass="43400">MDSSDRLKYEVHIDGSTLEGGGQILRNAISYANLLRKSLRIDKIRFDRPRPGLAAQHAVSLQIATSICGGKLSGDSIGSTKISYEPQRFVGNGLAAEEKEVVGDTGTAGSICLLLQAALPCALFNQSPVKLILKGGTNATMAPQFDYWERVFWPTMRYRCQLDPSQVEANVIRRGYYPCGGGEVHVQVKPLKQKLGPIRITERGEIKIVRLRCFHAGRVPRYLAEKMLQAAKAELFQSSLGLKMEQMEAVVVKENNAVGNGLGLMITAETTTGCFFGGSALCAPKNDARSVARDSAQELIASLEGGACVDQWLQDQLILYMALADGISEIITSSLTQHTQTAIWVAESLTDARFEVTTLDNGNLQHSALVDRNYGSEGQILGKHRIRCEGIGFEPQIN</sequence>
<feature type="domain" description="RNA 3'-terminal phosphate cyclase insert" evidence="9">
    <location>
        <begin position="201"/>
        <end position="303"/>
    </location>
</feature>
<keyword evidence="7" id="KW-0067">ATP-binding</keyword>
<dbReference type="SUPFAM" id="SSF52913">
    <property type="entry name" value="RNA 3'-terminal phosphate cyclase, RPTC, insert domain"/>
    <property type="match status" value="1"/>
</dbReference>
<dbReference type="GO" id="GO:0003963">
    <property type="term" value="F:RNA-3'-phosphate cyclase activity"/>
    <property type="evidence" value="ECO:0007669"/>
    <property type="project" value="UniProtKB-EC"/>
</dbReference>
<reference evidence="10 11" key="1">
    <citation type="journal article" date="2015" name="Plant Cell">
        <title>Oil accumulation by the oleaginous diatom Fistulifera solaris as revealed by the genome and transcriptome.</title>
        <authorList>
            <person name="Tanaka T."/>
            <person name="Maeda Y."/>
            <person name="Veluchamy A."/>
            <person name="Tanaka M."/>
            <person name="Abida H."/>
            <person name="Marechal E."/>
            <person name="Bowler C."/>
            <person name="Muto M."/>
            <person name="Sunaga Y."/>
            <person name="Tanaka M."/>
            <person name="Yoshino T."/>
            <person name="Taniguchi T."/>
            <person name="Fukuda Y."/>
            <person name="Nemoto M."/>
            <person name="Matsumoto M."/>
            <person name="Wong P.S."/>
            <person name="Aburatani S."/>
            <person name="Fujibuchi W."/>
        </authorList>
    </citation>
    <scope>NUCLEOTIDE SEQUENCE [LARGE SCALE GENOMIC DNA]</scope>
    <source>
        <strain evidence="10 11">JPCC DA0580</strain>
    </source>
</reference>
<evidence type="ECO:0000313" key="11">
    <source>
        <dbReference type="Proteomes" id="UP000198406"/>
    </source>
</evidence>
<dbReference type="PIRSF" id="PIRSF005378">
    <property type="entry name" value="RNA3'_term_phos_cycl_euk"/>
    <property type="match status" value="1"/>
</dbReference>
<dbReference type="InterPro" id="IPR036553">
    <property type="entry name" value="RPTC_insert"/>
</dbReference>
<dbReference type="InterPro" id="IPR013791">
    <property type="entry name" value="RNA3'-term_phos_cycl_insert"/>
</dbReference>
<evidence type="ECO:0000313" key="10">
    <source>
        <dbReference type="EMBL" id="GAX15739.1"/>
    </source>
</evidence>
<dbReference type="GO" id="GO:0006396">
    <property type="term" value="P:RNA processing"/>
    <property type="evidence" value="ECO:0007669"/>
    <property type="project" value="InterPro"/>
</dbReference>
<organism evidence="10 11">
    <name type="scientific">Fistulifera solaris</name>
    <name type="common">Oleaginous diatom</name>
    <dbReference type="NCBI Taxonomy" id="1519565"/>
    <lineage>
        <taxon>Eukaryota</taxon>
        <taxon>Sar</taxon>
        <taxon>Stramenopiles</taxon>
        <taxon>Ochrophyta</taxon>
        <taxon>Bacillariophyta</taxon>
        <taxon>Bacillariophyceae</taxon>
        <taxon>Bacillariophycidae</taxon>
        <taxon>Naviculales</taxon>
        <taxon>Naviculaceae</taxon>
        <taxon>Fistulifera</taxon>
    </lineage>
</organism>
<keyword evidence="4 7" id="KW-0547">Nucleotide-binding</keyword>
<dbReference type="PANTHER" id="PTHR11096:SF0">
    <property type="entry name" value="RNA 3'-TERMINAL PHOSPHATE CYCLASE"/>
    <property type="match status" value="1"/>
</dbReference>